<dbReference type="Pfam" id="PF21836">
    <property type="entry name" value="DUF6895"/>
    <property type="match status" value="1"/>
</dbReference>
<evidence type="ECO:0000313" key="3">
    <source>
        <dbReference type="Proteomes" id="UP001317870"/>
    </source>
</evidence>
<organism evidence="2 3">
    <name type="scientific">Nocardia sputorum</name>
    <dbReference type="NCBI Taxonomy" id="2984338"/>
    <lineage>
        <taxon>Bacteria</taxon>
        <taxon>Bacillati</taxon>
        <taxon>Actinomycetota</taxon>
        <taxon>Actinomycetes</taxon>
        <taxon>Mycobacteriales</taxon>
        <taxon>Nocardiaceae</taxon>
        <taxon>Nocardia</taxon>
    </lineage>
</organism>
<dbReference type="Proteomes" id="UP001317870">
    <property type="component" value="Chromosome"/>
</dbReference>
<evidence type="ECO:0000259" key="1">
    <source>
        <dbReference type="Pfam" id="PF21836"/>
    </source>
</evidence>
<accession>A0ABM8D4P4</accession>
<dbReference type="EMBL" id="AP026978">
    <property type="protein sequence ID" value="BDU02278.1"/>
    <property type="molecule type" value="Genomic_DNA"/>
</dbReference>
<sequence>MLEAVLDWLAANLRWFDPAHWDRFLPARQFPEGAALELLVLCRVLRRGRWRDHPLVDGATELARTLAAAAAFHDALGRADEKFPYRAYLVALLADLGCPVPNADERVRTVLATGSGGWNGAWRPPLTRLELRYALELGRFPHTLPPVAELVEATITAAEPDPIYLRDDEVYALTHVVFYATDFAARPMRSAPALVATMRILLGTYLAAGDMDLAGELLLCLLAVAPDDCAITAHGWRTLTRRRLACGAVPGPLFDPIRLSGLSGPVAEAYTFGTCHHTTMVAAMAAAERERHPAR</sequence>
<evidence type="ECO:0000313" key="2">
    <source>
        <dbReference type="EMBL" id="BDU02278.1"/>
    </source>
</evidence>
<dbReference type="InterPro" id="IPR054190">
    <property type="entry name" value="DUF6895"/>
</dbReference>
<protein>
    <recommendedName>
        <fullName evidence="1">DUF6895 domain-containing protein</fullName>
    </recommendedName>
</protein>
<reference evidence="2 3" key="1">
    <citation type="submission" date="2022-11" db="EMBL/GenBank/DDBJ databases">
        <title>Genome Sequencing of Nocardia sp. ON39_IFM12276 and assembly.</title>
        <authorList>
            <person name="Shimojima M."/>
            <person name="Toyokawa M."/>
            <person name="Uesaka K."/>
        </authorList>
    </citation>
    <scope>NUCLEOTIDE SEQUENCE [LARGE SCALE GENOMIC DNA]</scope>
    <source>
        <strain evidence="2 3">IFM 12276</strain>
    </source>
</reference>
<gene>
    <name evidence="2" type="ORF">IFM12276_53060</name>
</gene>
<proteinExistence type="predicted"/>
<keyword evidence="3" id="KW-1185">Reference proteome</keyword>
<name>A0ABM8D4P4_9NOCA</name>
<feature type="domain" description="DUF6895" evidence="1">
    <location>
        <begin position="3"/>
        <end position="287"/>
    </location>
</feature>